<reference evidence="2" key="1">
    <citation type="submission" date="2022-12" db="EMBL/GenBank/DDBJ databases">
        <authorList>
            <person name="Petersen C."/>
        </authorList>
    </citation>
    <scope>NUCLEOTIDE SEQUENCE</scope>
    <source>
        <strain evidence="2">IBT 35675</strain>
    </source>
</reference>
<evidence type="ECO:0000313" key="2">
    <source>
        <dbReference type="EMBL" id="KAJ5341112.1"/>
    </source>
</evidence>
<comment type="caution">
    <text evidence="2">The sequence shown here is derived from an EMBL/GenBank/DDBJ whole genome shotgun (WGS) entry which is preliminary data.</text>
</comment>
<evidence type="ECO:0000313" key="3">
    <source>
        <dbReference type="Proteomes" id="UP001148299"/>
    </source>
</evidence>
<feature type="compositionally biased region" description="Polar residues" evidence="1">
    <location>
        <begin position="71"/>
        <end position="82"/>
    </location>
</feature>
<name>A0A9W9QN29_PENBR</name>
<dbReference type="AlphaFoldDB" id="A0A9W9QN29"/>
<sequence length="90" mass="10077">MPNYAVTNNAKDHPSKYAVLKRVSSKRRANDTIVSEFGVKHLGISATDQNDLWLETSLLLITSEDAQQTKARRITQASSPSQIKKRLPQL</sequence>
<keyword evidence="3" id="KW-1185">Reference proteome</keyword>
<organism evidence="2 3">
    <name type="scientific">Penicillium brevicompactum</name>
    <dbReference type="NCBI Taxonomy" id="5074"/>
    <lineage>
        <taxon>Eukaryota</taxon>
        <taxon>Fungi</taxon>
        <taxon>Dikarya</taxon>
        <taxon>Ascomycota</taxon>
        <taxon>Pezizomycotina</taxon>
        <taxon>Eurotiomycetes</taxon>
        <taxon>Eurotiomycetidae</taxon>
        <taxon>Eurotiales</taxon>
        <taxon>Aspergillaceae</taxon>
        <taxon>Penicillium</taxon>
    </lineage>
</organism>
<accession>A0A9W9QN29</accession>
<gene>
    <name evidence="2" type="ORF">N7541_010236</name>
</gene>
<reference evidence="2" key="2">
    <citation type="journal article" date="2023" name="IMA Fungus">
        <title>Comparative genomic study of the Penicillium genus elucidates a diverse pangenome and 15 lateral gene transfer events.</title>
        <authorList>
            <person name="Petersen C."/>
            <person name="Sorensen T."/>
            <person name="Nielsen M.R."/>
            <person name="Sondergaard T.E."/>
            <person name="Sorensen J.L."/>
            <person name="Fitzpatrick D.A."/>
            <person name="Frisvad J.C."/>
            <person name="Nielsen K.L."/>
        </authorList>
    </citation>
    <scope>NUCLEOTIDE SEQUENCE</scope>
    <source>
        <strain evidence="2">IBT 35675</strain>
    </source>
</reference>
<dbReference type="EMBL" id="JAPZBR010000008">
    <property type="protein sequence ID" value="KAJ5341112.1"/>
    <property type="molecule type" value="Genomic_DNA"/>
</dbReference>
<dbReference type="Proteomes" id="UP001148299">
    <property type="component" value="Unassembled WGS sequence"/>
</dbReference>
<feature type="region of interest" description="Disordered" evidence="1">
    <location>
        <begin position="71"/>
        <end position="90"/>
    </location>
</feature>
<protein>
    <submittedName>
        <fullName evidence="2">Uncharacterized protein</fullName>
    </submittedName>
</protein>
<proteinExistence type="predicted"/>
<evidence type="ECO:0000256" key="1">
    <source>
        <dbReference type="SAM" id="MobiDB-lite"/>
    </source>
</evidence>